<protein>
    <submittedName>
        <fullName evidence="1">Uncharacterized protein</fullName>
    </submittedName>
</protein>
<gene>
    <name evidence="1" type="ORF">ESZ91_07100</name>
</gene>
<reference evidence="1 2" key="1">
    <citation type="journal article" date="2019" name="Gut">
        <title>Antibiotics-induced monodominance of a novel gut bacterial order.</title>
        <authorList>
            <person name="Hildebrand F."/>
            <person name="Moitinho-Silva L."/>
            <person name="Blasche S."/>
            <person name="Jahn M.T."/>
            <person name="Gossmann T.I."/>
            <person name="Heuerta-Cepas J."/>
            <person name="Hercog R."/>
            <person name="Luetge M."/>
            <person name="Bahram M."/>
            <person name="Pryszlak A."/>
            <person name="Alves R.J."/>
            <person name="Waszak S.M."/>
            <person name="Zhu A."/>
            <person name="Ye L."/>
            <person name="Costea P.I."/>
            <person name="Aalvink S."/>
            <person name="Belzer C."/>
            <person name="Forslund S.K."/>
            <person name="Sunagawa S."/>
            <person name="Hentschel U."/>
            <person name="Merten C."/>
            <person name="Patil K.R."/>
            <person name="Benes V."/>
            <person name="Bork P."/>
        </authorList>
    </citation>
    <scope>NUCLEOTIDE SEQUENCE [LARGE SCALE GENOMIC DNA]</scope>
    <source>
        <strain evidence="1 2">HDS1380</strain>
    </source>
</reference>
<comment type="caution">
    <text evidence="1">The sequence shown here is derived from an EMBL/GenBank/DDBJ whole genome shotgun (WGS) entry which is preliminary data.</text>
</comment>
<accession>A0A4Q2KFG2</accession>
<dbReference type="Proteomes" id="UP000291269">
    <property type="component" value="Unassembled WGS sequence"/>
</dbReference>
<name>A0A4Q2KFG2_9FIRM</name>
<organism evidence="1 2">
    <name type="scientific">Candidatus Borkfalkia ceftriaxoniphila</name>
    <dbReference type="NCBI Taxonomy" id="2508949"/>
    <lineage>
        <taxon>Bacteria</taxon>
        <taxon>Bacillati</taxon>
        <taxon>Bacillota</taxon>
        <taxon>Clostridia</taxon>
        <taxon>Christensenellales</taxon>
        <taxon>Christensenellaceae</taxon>
        <taxon>Candidatus Borkfalkia</taxon>
    </lineage>
</organism>
<sequence>MQKLTSDDVAGEIYKILRNKNGWLVQTSCSGENAHLQITADDGSSFIVYISPLSPLPSDEEDRAADALWNKIKKRISKEQK</sequence>
<evidence type="ECO:0000313" key="1">
    <source>
        <dbReference type="EMBL" id="RXZ62152.1"/>
    </source>
</evidence>
<evidence type="ECO:0000313" key="2">
    <source>
        <dbReference type="Proteomes" id="UP000291269"/>
    </source>
</evidence>
<dbReference type="AlphaFoldDB" id="A0A4Q2KFG2"/>
<keyword evidence="2" id="KW-1185">Reference proteome</keyword>
<dbReference type="EMBL" id="SDOZ01000002">
    <property type="protein sequence ID" value="RXZ62152.1"/>
    <property type="molecule type" value="Genomic_DNA"/>
</dbReference>
<dbReference type="RefSeq" id="WP_129225567.1">
    <property type="nucleotide sequence ID" value="NZ_SDOZ01000002.1"/>
</dbReference>
<proteinExistence type="predicted"/>